<gene>
    <name evidence="5" type="ORF">D917_06367</name>
</gene>
<evidence type="ECO:0000313" key="6">
    <source>
        <dbReference type="Proteomes" id="UP000243006"/>
    </source>
</evidence>
<dbReference type="SUPFAM" id="SSF50156">
    <property type="entry name" value="PDZ domain-like"/>
    <property type="match status" value="1"/>
</dbReference>
<evidence type="ECO:0000259" key="4">
    <source>
        <dbReference type="PROSITE" id="PS50106"/>
    </source>
</evidence>
<dbReference type="InterPro" id="IPR051230">
    <property type="entry name" value="APP-Binding"/>
</dbReference>
<proteinExistence type="predicted"/>
<feature type="non-terminal residue" evidence="5">
    <location>
        <position position="1"/>
    </location>
</feature>
<dbReference type="EMBL" id="LVZM01003024">
    <property type="protein sequence ID" value="OUC48180.1"/>
    <property type="molecule type" value="Genomic_DNA"/>
</dbReference>
<sequence>LLRGGIAERGGIRVGHRIIEINGQSAVAVPHEKVVTMLATAVGEIHMKTMRTSMFRMLTGQETPHFL</sequence>
<dbReference type="FunFam" id="2.30.42.10:FF:000007">
    <property type="entry name" value="Amyloid beta A4 protein-binding family A member"/>
    <property type="match status" value="1"/>
</dbReference>
<dbReference type="GO" id="GO:0007268">
    <property type="term" value="P:chemical synaptic transmission"/>
    <property type="evidence" value="ECO:0007669"/>
    <property type="project" value="TreeGrafter"/>
</dbReference>
<name>A0A1Y3ETT6_9BILA</name>
<dbReference type="AlphaFoldDB" id="A0A1Y3ETT6"/>
<dbReference type="Gene3D" id="2.30.42.10">
    <property type="match status" value="1"/>
</dbReference>
<evidence type="ECO:0000256" key="2">
    <source>
        <dbReference type="ARBA" id="ARBA00022553"/>
    </source>
</evidence>
<keyword evidence="3" id="KW-0677">Repeat</keyword>
<keyword evidence="2" id="KW-0597">Phosphoprotein</keyword>
<dbReference type="InterPro" id="IPR001478">
    <property type="entry name" value="PDZ"/>
</dbReference>
<dbReference type="InterPro" id="IPR036034">
    <property type="entry name" value="PDZ_sf"/>
</dbReference>
<evidence type="ECO:0000256" key="1">
    <source>
        <dbReference type="ARBA" id="ARBA00022448"/>
    </source>
</evidence>
<dbReference type="Proteomes" id="UP000243006">
    <property type="component" value="Unassembled WGS sequence"/>
</dbReference>
<dbReference type="Pfam" id="PF00595">
    <property type="entry name" value="PDZ"/>
    <property type="match status" value="1"/>
</dbReference>
<accession>A0A1Y3ETT6</accession>
<feature type="domain" description="PDZ" evidence="4">
    <location>
        <begin position="1"/>
        <end position="53"/>
    </location>
</feature>
<dbReference type="GO" id="GO:0005737">
    <property type="term" value="C:cytoplasm"/>
    <property type="evidence" value="ECO:0007669"/>
    <property type="project" value="TreeGrafter"/>
</dbReference>
<comment type="caution">
    <text evidence="5">The sequence shown here is derived from an EMBL/GenBank/DDBJ whole genome shotgun (WGS) entry which is preliminary data.</text>
</comment>
<evidence type="ECO:0000313" key="5">
    <source>
        <dbReference type="EMBL" id="OUC48180.1"/>
    </source>
</evidence>
<organism evidence="5 6">
    <name type="scientific">Trichinella nativa</name>
    <dbReference type="NCBI Taxonomy" id="6335"/>
    <lineage>
        <taxon>Eukaryota</taxon>
        <taxon>Metazoa</taxon>
        <taxon>Ecdysozoa</taxon>
        <taxon>Nematoda</taxon>
        <taxon>Enoplea</taxon>
        <taxon>Dorylaimia</taxon>
        <taxon>Trichinellida</taxon>
        <taxon>Trichinellidae</taxon>
        <taxon>Trichinella</taxon>
    </lineage>
</organism>
<protein>
    <recommendedName>
        <fullName evidence="4">PDZ domain-containing protein</fullName>
    </recommendedName>
</protein>
<dbReference type="PROSITE" id="PS50106">
    <property type="entry name" value="PDZ"/>
    <property type="match status" value="1"/>
</dbReference>
<dbReference type="PANTHER" id="PTHR12345:SF16">
    <property type="entry name" value="X11L, ISOFORM F-RELATED"/>
    <property type="match status" value="1"/>
</dbReference>
<evidence type="ECO:0000256" key="3">
    <source>
        <dbReference type="ARBA" id="ARBA00022737"/>
    </source>
</evidence>
<dbReference type="PANTHER" id="PTHR12345">
    <property type="entry name" value="SYNTENIN RELATED"/>
    <property type="match status" value="1"/>
</dbReference>
<keyword evidence="1" id="KW-0813">Transport</keyword>
<dbReference type="GO" id="GO:0043197">
    <property type="term" value="C:dendritic spine"/>
    <property type="evidence" value="ECO:0007669"/>
    <property type="project" value="TreeGrafter"/>
</dbReference>
<dbReference type="GO" id="GO:0005886">
    <property type="term" value="C:plasma membrane"/>
    <property type="evidence" value="ECO:0007669"/>
    <property type="project" value="TreeGrafter"/>
</dbReference>
<reference evidence="5 6" key="1">
    <citation type="submission" date="2015-04" db="EMBL/GenBank/DDBJ databases">
        <title>Draft genome of the roundworm Trichinella nativa.</title>
        <authorList>
            <person name="Mitreva M."/>
        </authorList>
    </citation>
    <scope>NUCLEOTIDE SEQUENCE [LARGE SCALE GENOMIC DNA]</scope>
    <source>
        <strain evidence="5 6">ISS45</strain>
    </source>
</reference>